<keyword evidence="3" id="KW-1185">Reference proteome</keyword>
<dbReference type="Pfam" id="PF20700">
    <property type="entry name" value="Mutator"/>
    <property type="match status" value="1"/>
</dbReference>
<feature type="domain" description="Mutator-like transposase" evidence="1">
    <location>
        <begin position="30"/>
        <end position="221"/>
    </location>
</feature>
<reference evidence="2" key="1">
    <citation type="submission" date="2022-08" db="EMBL/GenBank/DDBJ databases">
        <title>Novel sulfate-reducing endosymbionts in the free-living metamonad Anaeramoeba.</title>
        <authorList>
            <person name="Jerlstrom-Hultqvist J."/>
            <person name="Cepicka I."/>
            <person name="Gallot-Lavallee L."/>
            <person name="Salas-Leiva D."/>
            <person name="Curtis B.A."/>
            <person name="Zahonova K."/>
            <person name="Pipaliya S."/>
            <person name="Dacks J."/>
            <person name="Roger A.J."/>
        </authorList>
    </citation>
    <scope>NUCLEOTIDE SEQUENCE</scope>
    <source>
        <strain evidence="2">Schooner1</strain>
    </source>
</reference>
<dbReference type="Proteomes" id="UP001150062">
    <property type="component" value="Unassembled WGS sequence"/>
</dbReference>
<evidence type="ECO:0000259" key="1">
    <source>
        <dbReference type="Pfam" id="PF20700"/>
    </source>
</evidence>
<name>A0ABQ8ZCW5_9EUKA</name>
<evidence type="ECO:0000313" key="2">
    <source>
        <dbReference type="EMBL" id="KAJ6254750.1"/>
    </source>
</evidence>
<dbReference type="PANTHER" id="PTHR31751">
    <property type="entry name" value="SI:CH211-108C17.2-RELATED-RELATED"/>
    <property type="match status" value="1"/>
</dbReference>
<sequence>MPISDIVLTWKVFSTMFVYRIFFMMVDICGNSDIVIGFDGRWNARRHATQCTVGFLVLDGPKILIGKFILVLSCQRSKEKEKKENEFFSYVELPSCKMEGYLLQKGLKYLNENGVNIFSFCHDQDSCAAKIVRQEYGNEVEETLDINHFLISQKKRIDKWRTESPDLKILIRCFSFSKHFSKRMTNWIRFSLNESEGDSEVCLNLIKSFVFHAEGNHTHCLPDICKQSTRFDFLNENSRILVKKTIIAGKKNTANLRSVLTRNAKEFLLGKIIDFWEENSKKLIQQFRTNLNESFNAMIARRIPKIKYFRKYYYLRINVTWLWWNENRNIHNIISLYRNSNTERVKEQYQIKLNQFGLESKRFTTNKRNLGMWKYKTRKD</sequence>
<evidence type="ECO:0000313" key="3">
    <source>
        <dbReference type="Proteomes" id="UP001150062"/>
    </source>
</evidence>
<accession>A0ABQ8ZCW5</accession>
<dbReference type="InterPro" id="IPR049012">
    <property type="entry name" value="Mutator_transp_dom"/>
</dbReference>
<proteinExistence type="predicted"/>
<gene>
    <name evidence="2" type="ORF">M0813_12059</name>
</gene>
<protein>
    <recommendedName>
        <fullName evidence="1">Mutator-like transposase domain-containing protein</fullName>
    </recommendedName>
</protein>
<organism evidence="2 3">
    <name type="scientific">Anaeramoeba flamelloides</name>
    <dbReference type="NCBI Taxonomy" id="1746091"/>
    <lineage>
        <taxon>Eukaryota</taxon>
        <taxon>Metamonada</taxon>
        <taxon>Anaeramoebidae</taxon>
        <taxon>Anaeramoeba</taxon>
    </lineage>
</organism>
<dbReference type="EMBL" id="JAOAOG010000017">
    <property type="protein sequence ID" value="KAJ6254750.1"/>
    <property type="molecule type" value="Genomic_DNA"/>
</dbReference>
<comment type="caution">
    <text evidence="2">The sequence shown here is derived from an EMBL/GenBank/DDBJ whole genome shotgun (WGS) entry which is preliminary data.</text>
</comment>